<evidence type="ECO:0000256" key="5">
    <source>
        <dbReference type="ARBA" id="ARBA00023163"/>
    </source>
</evidence>
<dbReference type="Gene3D" id="3.40.190.290">
    <property type="match status" value="1"/>
</dbReference>
<dbReference type="InterPro" id="IPR017685">
    <property type="entry name" value="ArgP"/>
</dbReference>
<evidence type="ECO:0000256" key="1">
    <source>
        <dbReference type="ARBA" id="ARBA00009437"/>
    </source>
</evidence>
<dbReference type="InterPro" id="IPR036388">
    <property type="entry name" value="WH-like_DNA-bd_sf"/>
</dbReference>
<sequence>MSDPLPLHQLATFAAVIDEGGFEAAARSLNVSPPAISQRLKALERTVGRSLVERTVPPLPTAAGERLLPRARRLVGMAAEAALSVGLGAGTGARPTLHLAVNADSLDTWFLEALATAPGAHRTQVLLERADQDDTHRLLLSGQVQAAVTTASTPVPGCTSELLGVMRYLPVAAPRLLDAGEELARLPMVDFDDADDLQRSSLTAWLGHAATPPRHKVPSSTAFARAVEAGLGWGMLPEEQAQPALRRGTLVPLPQGLPHDVVLSWQSWDPPTPALAELSAHLLGFAARRLRRPDAGDAA</sequence>
<dbReference type="Proteomes" id="UP000265419">
    <property type="component" value="Unassembled WGS sequence"/>
</dbReference>
<gene>
    <name evidence="7" type="ORF">DWB68_07655</name>
</gene>
<reference evidence="7 8" key="1">
    <citation type="submission" date="2018-07" db="EMBL/GenBank/DDBJ databases">
        <title>Arthrobacter sp. nov., isolated from raw cow's milk with high bacterial count.</title>
        <authorList>
            <person name="Hahne J."/>
            <person name="Isele D."/>
            <person name="Lipski A."/>
        </authorList>
    </citation>
    <scope>NUCLEOTIDE SEQUENCE [LARGE SCALE GENOMIC DNA]</scope>
    <source>
        <strain evidence="7 8">JZ R-35</strain>
    </source>
</reference>
<keyword evidence="2" id="KW-0805">Transcription regulation</keyword>
<evidence type="ECO:0000313" key="7">
    <source>
        <dbReference type="EMBL" id="RII42417.1"/>
    </source>
</evidence>
<comment type="caution">
    <text evidence="7">The sequence shown here is derived from an EMBL/GenBank/DDBJ whole genome shotgun (WGS) entry which is preliminary data.</text>
</comment>
<dbReference type="AlphaFoldDB" id="A0A399JCX5"/>
<dbReference type="SUPFAM" id="SSF46785">
    <property type="entry name" value="Winged helix' DNA-binding domain"/>
    <property type="match status" value="1"/>
</dbReference>
<evidence type="ECO:0000256" key="2">
    <source>
        <dbReference type="ARBA" id="ARBA00023015"/>
    </source>
</evidence>
<dbReference type="SUPFAM" id="SSF53850">
    <property type="entry name" value="Periplasmic binding protein-like II"/>
    <property type="match status" value="1"/>
</dbReference>
<dbReference type="PANTHER" id="PTHR30579:SF2">
    <property type="entry name" value="HTH-TYPE TRANSCRIPTIONAL REGULATOR ARGP"/>
    <property type="match status" value="1"/>
</dbReference>
<dbReference type="InterPro" id="IPR036390">
    <property type="entry name" value="WH_DNA-bd_sf"/>
</dbReference>
<feature type="domain" description="HTH lysR-type" evidence="6">
    <location>
        <begin position="5"/>
        <end position="61"/>
    </location>
</feature>
<dbReference type="NCBIfam" id="TIGR03298">
    <property type="entry name" value="argP"/>
    <property type="match status" value="1"/>
</dbReference>
<keyword evidence="5" id="KW-0804">Transcription</keyword>
<dbReference type="InterPro" id="IPR005119">
    <property type="entry name" value="LysR_subst-bd"/>
</dbReference>
<dbReference type="Pfam" id="PF03466">
    <property type="entry name" value="LysR_substrate"/>
    <property type="match status" value="1"/>
</dbReference>
<dbReference type="PROSITE" id="PS50931">
    <property type="entry name" value="HTH_LYSR"/>
    <property type="match status" value="1"/>
</dbReference>
<dbReference type="Pfam" id="PF00126">
    <property type="entry name" value="HTH_1"/>
    <property type="match status" value="1"/>
</dbReference>
<dbReference type="InterPro" id="IPR000847">
    <property type="entry name" value="LysR_HTH_N"/>
</dbReference>
<name>A0A399JCX5_9MICC</name>
<dbReference type="GO" id="GO:0003677">
    <property type="term" value="F:DNA binding"/>
    <property type="evidence" value="ECO:0007669"/>
    <property type="project" value="UniProtKB-KW"/>
</dbReference>
<dbReference type="RefSeq" id="WP_119424546.1">
    <property type="nucleotide sequence ID" value="NZ_QQXK01000012.1"/>
</dbReference>
<keyword evidence="4" id="KW-0010">Activator</keyword>
<dbReference type="GO" id="GO:0003700">
    <property type="term" value="F:DNA-binding transcription factor activity"/>
    <property type="evidence" value="ECO:0007669"/>
    <property type="project" value="InterPro"/>
</dbReference>
<dbReference type="EMBL" id="QQXK01000012">
    <property type="protein sequence ID" value="RII42417.1"/>
    <property type="molecule type" value="Genomic_DNA"/>
</dbReference>
<keyword evidence="8" id="KW-1185">Reference proteome</keyword>
<dbReference type="PANTHER" id="PTHR30579">
    <property type="entry name" value="TRANSCRIPTIONAL REGULATOR"/>
    <property type="match status" value="1"/>
</dbReference>
<proteinExistence type="inferred from homology"/>
<accession>A0A399JCX5</accession>
<dbReference type="Gene3D" id="1.10.10.10">
    <property type="entry name" value="Winged helix-like DNA-binding domain superfamily/Winged helix DNA-binding domain"/>
    <property type="match status" value="1"/>
</dbReference>
<evidence type="ECO:0000256" key="4">
    <source>
        <dbReference type="ARBA" id="ARBA00023159"/>
    </source>
</evidence>
<dbReference type="InterPro" id="IPR050176">
    <property type="entry name" value="LTTR"/>
</dbReference>
<organism evidence="7 8">
    <name type="scientific">Galactobacter valiniphilus</name>
    <dbReference type="NCBI Taxonomy" id="2676122"/>
    <lineage>
        <taxon>Bacteria</taxon>
        <taxon>Bacillati</taxon>
        <taxon>Actinomycetota</taxon>
        <taxon>Actinomycetes</taxon>
        <taxon>Micrococcales</taxon>
        <taxon>Micrococcaceae</taxon>
        <taxon>Galactobacter</taxon>
    </lineage>
</organism>
<evidence type="ECO:0000313" key="8">
    <source>
        <dbReference type="Proteomes" id="UP000265419"/>
    </source>
</evidence>
<dbReference type="NCBIfam" id="NF002964">
    <property type="entry name" value="PRK03635.1"/>
    <property type="match status" value="1"/>
</dbReference>
<evidence type="ECO:0000259" key="6">
    <source>
        <dbReference type="PROSITE" id="PS50931"/>
    </source>
</evidence>
<comment type="similarity">
    <text evidence="1">Belongs to the LysR transcriptional regulatory family.</text>
</comment>
<keyword evidence="3 7" id="KW-0238">DNA-binding</keyword>
<protein>
    <submittedName>
        <fullName evidence="7">ArgP/LysG family DNA-binding transcriptional regulator</fullName>
    </submittedName>
</protein>
<evidence type="ECO:0000256" key="3">
    <source>
        <dbReference type="ARBA" id="ARBA00023125"/>
    </source>
</evidence>
<dbReference type="PRINTS" id="PR00039">
    <property type="entry name" value="HTHLYSR"/>
</dbReference>